<comment type="caution">
    <text evidence="1">The sequence shown here is derived from an EMBL/GenBank/DDBJ whole genome shotgun (WGS) entry which is preliminary data.</text>
</comment>
<name>A0A839SCD9_9SPHI</name>
<gene>
    <name evidence="1" type="ORF">FHS11_000769</name>
</gene>
<evidence type="ECO:0000313" key="1">
    <source>
        <dbReference type="EMBL" id="MBB3054359.1"/>
    </source>
</evidence>
<reference evidence="1" key="1">
    <citation type="submission" date="2020-08" db="EMBL/GenBank/DDBJ databases">
        <title>Genomic Encyclopedia of Type Strains, Phase III (KMG-III): the genomes of soil and plant-associated and newly described type strains.</title>
        <authorList>
            <person name="Whitman W."/>
        </authorList>
    </citation>
    <scope>NUCLEOTIDE SEQUENCE [LARGE SCALE GENOMIC DNA]</scope>
    <source>
        <strain evidence="1">CECT 8628</strain>
    </source>
</reference>
<dbReference type="InterPro" id="IPR036736">
    <property type="entry name" value="ACP-like_sf"/>
</dbReference>
<proteinExistence type="predicted"/>
<dbReference type="Proteomes" id="UP000539265">
    <property type="component" value="Unassembled WGS sequence"/>
</dbReference>
<dbReference type="OrthoDB" id="675004at2"/>
<organism evidence="1 2">
    <name type="scientific">Mucilaginibacter gotjawali</name>
    <dbReference type="NCBI Taxonomy" id="1550579"/>
    <lineage>
        <taxon>Bacteria</taxon>
        <taxon>Pseudomonadati</taxon>
        <taxon>Bacteroidota</taxon>
        <taxon>Sphingobacteriia</taxon>
        <taxon>Sphingobacteriales</taxon>
        <taxon>Sphingobacteriaceae</taxon>
        <taxon>Mucilaginibacter</taxon>
    </lineage>
</organism>
<dbReference type="SUPFAM" id="SSF47336">
    <property type="entry name" value="ACP-like"/>
    <property type="match status" value="1"/>
</dbReference>
<dbReference type="Gene3D" id="1.10.1200.10">
    <property type="entry name" value="ACP-like"/>
    <property type="match status" value="1"/>
</dbReference>
<keyword evidence="2" id="KW-1185">Reference proteome</keyword>
<dbReference type="RefSeq" id="WP_096357078.1">
    <property type="nucleotide sequence ID" value="NZ_AP017313.1"/>
</dbReference>
<protein>
    <submittedName>
        <fullName evidence="1">Acyl carrier protein</fullName>
    </submittedName>
</protein>
<dbReference type="EMBL" id="JACHWX010000002">
    <property type="protein sequence ID" value="MBB3054359.1"/>
    <property type="molecule type" value="Genomic_DNA"/>
</dbReference>
<dbReference type="AlphaFoldDB" id="A0A839SCD9"/>
<evidence type="ECO:0000313" key="2">
    <source>
        <dbReference type="Proteomes" id="UP000539265"/>
    </source>
</evidence>
<accession>A0A839SCD9</accession>
<sequence length="75" mass="8599">MELQDFVKKFADQFDNTDPEEITASTRYQELEEWSSLTILVVITFVTTEYGKPVTGAELRSCETVEDLYNLIASK</sequence>